<gene>
    <name evidence="8" type="ORF">C1J01_44045</name>
</gene>
<dbReference type="InterPro" id="IPR002397">
    <property type="entry name" value="Cyt_P450_B"/>
</dbReference>
<dbReference type="OrthoDB" id="4133219at2"/>
<dbReference type="Gene3D" id="1.10.630.10">
    <property type="entry name" value="Cytochrome P450"/>
    <property type="match status" value="1"/>
</dbReference>
<dbReference type="GO" id="GO:0004497">
    <property type="term" value="F:monooxygenase activity"/>
    <property type="evidence" value="ECO:0007669"/>
    <property type="project" value="UniProtKB-KW"/>
</dbReference>
<evidence type="ECO:0000313" key="8">
    <source>
        <dbReference type="EMBL" id="PZG04944.1"/>
    </source>
</evidence>
<sequence length="397" mass="42968">MGDVPEIDLTDPAVLGDLVAAYAEAREESPVARLVAPGFGPFWAVTRHEQARAMLGDPRLEINENSFMRPDVPEHCLRYMRTMSEMNGAEHARLRRLVAPAFTPRRAAAFAPRIEAIVERLLDELPAELPDGEPVDLLAHFARPLPMEVICELVGIPAADRPRWREYGAAVASGHGEKFREAIPAIMEGARAAVAKCRTEPGDDLVSDLVRLMEEDGDRLSDDELVTLVWHLVLAGQTPTNLIANAVVTLLAHPAQLAALRADPGLMPRAVEELLRWCAPALLTVPRFPREDVEIGGVRIPKGEPVTASITAANRDPRVFAEAGTFDVTREPAPHLGFGHGPHFCVGASLARVQTGVALGALLRRFPDLALAGEVRYAPDPGTLRPASLPVTLRPAG</sequence>
<dbReference type="AlphaFoldDB" id="A0A2W2EJN7"/>
<keyword evidence="2 7" id="KW-0349">Heme</keyword>
<keyword evidence="6 7" id="KW-0503">Monooxygenase</keyword>
<evidence type="ECO:0000256" key="6">
    <source>
        <dbReference type="ARBA" id="ARBA00023033"/>
    </source>
</evidence>
<keyword evidence="3 7" id="KW-0479">Metal-binding</keyword>
<dbReference type="EMBL" id="POUD01000368">
    <property type="protein sequence ID" value="PZG04944.1"/>
    <property type="molecule type" value="Genomic_DNA"/>
</dbReference>
<dbReference type="FunFam" id="1.10.630.10:FF:000018">
    <property type="entry name" value="Cytochrome P450 monooxygenase"/>
    <property type="match status" value="1"/>
</dbReference>
<dbReference type="Proteomes" id="UP000249304">
    <property type="component" value="Unassembled WGS sequence"/>
</dbReference>
<dbReference type="SUPFAM" id="SSF48264">
    <property type="entry name" value="Cytochrome P450"/>
    <property type="match status" value="1"/>
</dbReference>
<comment type="similarity">
    <text evidence="1 7">Belongs to the cytochrome P450 family.</text>
</comment>
<evidence type="ECO:0000256" key="2">
    <source>
        <dbReference type="ARBA" id="ARBA00022617"/>
    </source>
</evidence>
<keyword evidence="9" id="KW-1185">Reference proteome</keyword>
<dbReference type="GO" id="GO:0020037">
    <property type="term" value="F:heme binding"/>
    <property type="evidence" value="ECO:0007669"/>
    <property type="project" value="InterPro"/>
</dbReference>
<dbReference type="InterPro" id="IPR017972">
    <property type="entry name" value="Cyt_P450_CS"/>
</dbReference>
<dbReference type="CDD" id="cd11029">
    <property type="entry name" value="CYP107-like"/>
    <property type="match status" value="1"/>
</dbReference>
<evidence type="ECO:0000256" key="7">
    <source>
        <dbReference type="RuleBase" id="RU000461"/>
    </source>
</evidence>
<organism evidence="8 9">
    <name type="scientific">Nonomuraea aridisoli</name>
    <dbReference type="NCBI Taxonomy" id="2070368"/>
    <lineage>
        <taxon>Bacteria</taxon>
        <taxon>Bacillati</taxon>
        <taxon>Actinomycetota</taxon>
        <taxon>Actinomycetes</taxon>
        <taxon>Streptosporangiales</taxon>
        <taxon>Streptosporangiaceae</taxon>
        <taxon>Nonomuraea</taxon>
    </lineage>
</organism>
<evidence type="ECO:0000256" key="5">
    <source>
        <dbReference type="ARBA" id="ARBA00023004"/>
    </source>
</evidence>
<dbReference type="GO" id="GO:0016705">
    <property type="term" value="F:oxidoreductase activity, acting on paired donors, with incorporation or reduction of molecular oxygen"/>
    <property type="evidence" value="ECO:0007669"/>
    <property type="project" value="InterPro"/>
</dbReference>
<keyword evidence="5 7" id="KW-0408">Iron</keyword>
<dbReference type="InterPro" id="IPR036396">
    <property type="entry name" value="Cyt_P450_sf"/>
</dbReference>
<evidence type="ECO:0000256" key="1">
    <source>
        <dbReference type="ARBA" id="ARBA00010617"/>
    </source>
</evidence>
<evidence type="ECO:0000313" key="9">
    <source>
        <dbReference type="Proteomes" id="UP000249304"/>
    </source>
</evidence>
<proteinExistence type="inferred from homology"/>
<dbReference type="PRINTS" id="PR00359">
    <property type="entry name" value="BP450"/>
</dbReference>
<comment type="caution">
    <text evidence="8">The sequence shown here is derived from an EMBL/GenBank/DDBJ whole genome shotgun (WGS) entry which is preliminary data.</text>
</comment>
<dbReference type="Pfam" id="PF00067">
    <property type="entry name" value="p450"/>
    <property type="match status" value="1"/>
</dbReference>
<dbReference type="PANTHER" id="PTHR46696:SF3">
    <property type="entry name" value="PULCHERRIMINIC ACID SYNTHASE"/>
    <property type="match status" value="1"/>
</dbReference>
<evidence type="ECO:0000256" key="3">
    <source>
        <dbReference type="ARBA" id="ARBA00022723"/>
    </source>
</evidence>
<reference evidence="8 9" key="1">
    <citation type="submission" date="2018-01" db="EMBL/GenBank/DDBJ databases">
        <title>Draft genome sequence of Nonomuraea sp. KC333.</title>
        <authorList>
            <person name="Sahin N."/>
            <person name="Saygin H."/>
            <person name="Ay H."/>
        </authorList>
    </citation>
    <scope>NUCLEOTIDE SEQUENCE [LARGE SCALE GENOMIC DNA]</scope>
    <source>
        <strain evidence="8 9">KC333</strain>
    </source>
</reference>
<accession>A0A2W2EJN7</accession>
<name>A0A2W2EJN7_9ACTN</name>
<dbReference type="PROSITE" id="PS00086">
    <property type="entry name" value="CYTOCHROME_P450"/>
    <property type="match status" value="1"/>
</dbReference>
<dbReference type="PANTHER" id="PTHR46696">
    <property type="entry name" value="P450, PUTATIVE (EUROFUNG)-RELATED"/>
    <property type="match status" value="1"/>
</dbReference>
<protein>
    <submittedName>
        <fullName evidence="8">Cytochrome P450</fullName>
    </submittedName>
</protein>
<dbReference type="GO" id="GO:0005506">
    <property type="term" value="F:iron ion binding"/>
    <property type="evidence" value="ECO:0007669"/>
    <property type="project" value="InterPro"/>
</dbReference>
<evidence type="ECO:0000256" key="4">
    <source>
        <dbReference type="ARBA" id="ARBA00023002"/>
    </source>
</evidence>
<dbReference type="RefSeq" id="WP_111184981.1">
    <property type="nucleotide sequence ID" value="NZ_POUD01000368.1"/>
</dbReference>
<dbReference type="InterPro" id="IPR001128">
    <property type="entry name" value="Cyt_P450"/>
</dbReference>
<keyword evidence="4 7" id="KW-0560">Oxidoreductase</keyword>